<feature type="transmembrane region" description="Helical" evidence="1">
    <location>
        <begin position="88"/>
        <end position="110"/>
    </location>
</feature>
<gene>
    <name evidence="2" type="ORF">FNT36_08430</name>
</gene>
<evidence type="ECO:0000313" key="3">
    <source>
        <dbReference type="Proteomes" id="UP000317624"/>
    </source>
</evidence>
<dbReference type="AlphaFoldDB" id="A0A558BY75"/>
<keyword evidence="1" id="KW-0472">Membrane</keyword>
<dbReference type="Proteomes" id="UP000317624">
    <property type="component" value="Unassembled WGS sequence"/>
</dbReference>
<feature type="transmembrane region" description="Helical" evidence="1">
    <location>
        <begin position="116"/>
        <end position="134"/>
    </location>
</feature>
<proteinExistence type="predicted"/>
<protein>
    <recommendedName>
        <fullName evidence="4">UbiA prenyltransferase family protein</fullName>
    </recommendedName>
</protein>
<dbReference type="EMBL" id="VMRJ01000002">
    <property type="protein sequence ID" value="TVT41457.1"/>
    <property type="molecule type" value="Genomic_DNA"/>
</dbReference>
<keyword evidence="3" id="KW-1185">Reference proteome</keyword>
<feature type="transmembrane region" description="Helical" evidence="1">
    <location>
        <begin position="179"/>
        <end position="198"/>
    </location>
</feature>
<name>A0A558BY75_9BACT</name>
<feature type="transmembrane region" description="Helical" evidence="1">
    <location>
        <begin position="264"/>
        <end position="283"/>
    </location>
</feature>
<sequence>MSPRRALPLRLLDALLYSSVWLAAAAAAQTAGVLHELPGGFVAAGWQAVALVFAVTLLTYNLDAALPFKHRQPVGTSGRKAWQHRHRWGLATLAGLAALGGAWLLLVGGWLHYLPLLLPLAALALGYSLPLLPWQGRWRAVREVPLLKVFLIGGVWAAVTVGLPALALHRPLAPLAPLLAQRFCLVSALAIVFDIRDFRRDRLTNLRTMPVVLGLGGAKTMALVLLSISVAIGLWRGSPPLVVLLPAALAAWIIAVSRDTRSDYFFALVADGALLVQAAAVFLL</sequence>
<evidence type="ECO:0000256" key="1">
    <source>
        <dbReference type="SAM" id="Phobius"/>
    </source>
</evidence>
<feature type="transmembrane region" description="Helical" evidence="1">
    <location>
        <begin position="210"/>
        <end position="235"/>
    </location>
</feature>
<feature type="transmembrane region" description="Helical" evidence="1">
    <location>
        <begin position="43"/>
        <end position="62"/>
    </location>
</feature>
<feature type="transmembrane region" description="Helical" evidence="1">
    <location>
        <begin position="146"/>
        <end position="167"/>
    </location>
</feature>
<organism evidence="2 3">
    <name type="scientific">Hymenobacter setariae</name>
    <dbReference type="NCBI Taxonomy" id="2594794"/>
    <lineage>
        <taxon>Bacteria</taxon>
        <taxon>Pseudomonadati</taxon>
        <taxon>Bacteroidota</taxon>
        <taxon>Cytophagia</taxon>
        <taxon>Cytophagales</taxon>
        <taxon>Hymenobacteraceae</taxon>
        <taxon>Hymenobacter</taxon>
    </lineage>
</organism>
<keyword evidence="1" id="KW-0812">Transmembrane</keyword>
<dbReference type="RefSeq" id="WP_144846366.1">
    <property type="nucleotide sequence ID" value="NZ_VMRJ01000002.1"/>
</dbReference>
<keyword evidence="1" id="KW-1133">Transmembrane helix</keyword>
<dbReference type="OrthoDB" id="1467772at2"/>
<feature type="transmembrane region" description="Helical" evidence="1">
    <location>
        <begin position="241"/>
        <end position="257"/>
    </location>
</feature>
<comment type="caution">
    <text evidence="2">The sequence shown here is derived from an EMBL/GenBank/DDBJ whole genome shotgun (WGS) entry which is preliminary data.</text>
</comment>
<evidence type="ECO:0008006" key="4">
    <source>
        <dbReference type="Google" id="ProtNLM"/>
    </source>
</evidence>
<reference evidence="2 3" key="1">
    <citation type="submission" date="2019-07" db="EMBL/GenBank/DDBJ databases">
        <title>Hymenobacter sp. straun FUR1 Genome sequencing and assembly.</title>
        <authorList>
            <person name="Chhetri G."/>
        </authorList>
    </citation>
    <scope>NUCLEOTIDE SEQUENCE [LARGE SCALE GENOMIC DNA]</scope>
    <source>
        <strain evidence="2 3">Fur1</strain>
    </source>
</reference>
<evidence type="ECO:0000313" key="2">
    <source>
        <dbReference type="EMBL" id="TVT41457.1"/>
    </source>
</evidence>
<accession>A0A558BY75</accession>